<reference evidence="2" key="1">
    <citation type="submission" date="2022-07" db="EMBL/GenBank/DDBJ databases">
        <authorList>
            <consortium name="Clinical and Environmental Microbiology Branch: Whole genome sequencing antimicrobial resistance pathogens in the healthcare setting"/>
        </authorList>
    </citation>
    <scope>NUCLEOTIDE SEQUENCE</scope>
    <source>
        <strain evidence="2">Stenotrophomonas_maltophilia_2021CK-00905</strain>
    </source>
</reference>
<sequence length="312" mass="34433">MSEALIPLESVNAVEVFTGGGLDDLLARIRAEAVTLVPNVKTLAGRKEIASIAYKVSRSKTAIDEAGKALVADLKKQTGDIDSARKKARDNLDALRDEVRKPLTDWEAEQERIERERVEAEERERAAAEEARLAEIARREEEIRAREEAVRVAEEAERQRAAAEQAERERVEREARLQAEAAENAKREAAAAVERAEREAREATERAAREAAEAEQRAKDAAERAEREKAEAVAAAERRAQEEADRAERERQAKADAQRQADEARAADVEHRRSINRAAVAALVALGIEDETAAAVITAIVQGKVPAVAIRY</sequence>
<gene>
    <name evidence="2" type="ORF">QEK83_001925</name>
</gene>
<feature type="region of interest" description="Disordered" evidence="1">
    <location>
        <begin position="181"/>
        <end position="269"/>
    </location>
</feature>
<dbReference type="RefSeq" id="WP_164158748.1">
    <property type="nucleotide sequence ID" value="NZ_VKQR01000028.1"/>
</dbReference>
<protein>
    <recommendedName>
        <fullName evidence="4">Cell envelope biogenesis protein TolA</fullName>
    </recommendedName>
</protein>
<comment type="caution">
    <text evidence="2">The sequence shown here is derived from an EMBL/GenBank/DDBJ whole genome shotgun (WGS) entry which is preliminary data.</text>
</comment>
<evidence type="ECO:0000256" key="1">
    <source>
        <dbReference type="SAM" id="MobiDB-lite"/>
    </source>
</evidence>
<dbReference type="EMBL" id="ABLOMU010000017">
    <property type="protein sequence ID" value="EKT4441275.1"/>
    <property type="molecule type" value="Genomic_DNA"/>
</dbReference>
<accession>A0AAI9CAF9</accession>
<evidence type="ECO:0000313" key="3">
    <source>
        <dbReference type="Proteomes" id="UP001214521"/>
    </source>
</evidence>
<organism evidence="2 3">
    <name type="scientific">Stenotrophomonas maltophilia</name>
    <name type="common">Pseudomonas maltophilia</name>
    <name type="synonym">Xanthomonas maltophilia</name>
    <dbReference type="NCBI Taxonomy" id="40324"/>
    <lineage>
        <taxon>Bacteria</taxon>
        <taxon>Pseudomonadati</taxon>
        <taxon>Pseudomonadota</taxon>
        <taxon>Gammaproteobacteria</taxon>
        <taxon>Lysobacterales</taxon>
        <taxon>Lysobacteraceae</taxon>
        <taxon>Stenotrophomonas</taxon>
        <taxon>Stenotrophomonas maltophilia group</taxon>
    </lineage>
</organism>
<feature type="region of interest" description="Disordered" evidence="1">
    <location>
        <begin position="157"/>
        <end position="176"/>
    </location>
</feature>
<name>A0AAI9CAF9_STEMA</name>
<proteinExistence type="predicted"/>
<dbReference type="AlphaFoldDB" id="A0AAI9CAF9"/>
<dbReference type="Proteomes" id="UP001214521">
    <property type="component" value="Unassembled WGS sequence"/>
</dbReference>
<evidence type="ECO:0000313" key="2">
    <source>
        <dbReference type="EMBL" id="EKT4441275.1"/>
    </source>
</evidence>
<evidence type="ECO:0008006" key="4">
    <source>
        <dbReference type="Google" id="ProtNLM"/>
    </source>
</evidence>